<name>A0A7G1HZR6_9BACT</name>
<dbReference type="Proteomes" id="UP000594042">
    <property type="component" value="Chromosome"/>
</dbReference>
<keyword evidence="2" id="KW-1185">Reference proteome</keyword>
<evidence type="ECO:0000313" key="1">
    <source>
        <dbReference type="EMBL" id="BCI62997.1"/>
    </source>
</evidence>
<dbReference type="AlphaFoldDB" id="A0A7G1HZR6"/>
<organism evidence="1 2">
    <name type="scientific">Coprobacter secundus subsp. similis</name>
    <dbReference type="NCBI Taxonomy" id="2751153"/>
    <lineage>
        <taxon>Bacteria</taxon>
        <taxon>Pseudomonadati</taxon>
        <taxon>Bacteroidota</taxon>
        <taxon>Bacteroidia</taxon>
        <taxon>Bacteroidales</taxon>
        <taxon>Barnesiellaceae</taxon>
        <taxon>Coprobacter</taxon>
    </lineage>
</organism>
<accession>A0A7G1HZR6</accession>
<reference evidence="2" key="1">
    <citation type="submission" date="2020-07" db="EMBL/GenBank/DDBJ databases">
        <title>Complete genome sequencing of Coprobacter sp. strain 2CBH44.</title>
        <authorList>
            <person name="Sakamoto M."/>
            <person name="Murakami T."/>
            <person name="Mori H."/>
        </authorList>
    </citation>
    <scope>NUCLEOTIDE SEQUENCE [LARGE SCALE GENOMIC DNA]</scope>
    <source>
        <strain evidence="2">2CBH44</strain>
    </source>
</reference>
<dbReference type="EMBL" id="AP023322">
    <property type="protein sequence ID" value="BCI62997.1"/>
    <property type="molecule type" value="Genomic_DNA"/>
</dbReference>
<gene>
    <name evidence="1" type="ORF">Cop2CBH44_13500</name>
</gene>
<protein>
    <submittedName>
        <fullName evidence="1">Uncharacterized protein</fullName>
    </submittedName>
</protein>
<sequence length="340" mass="37209">MFNFKSKEMKKLYVLVLSVFLLTVTSNAQTLTKLGIRFSEDTSLKLNSVVGFDPAKTYYEVILPVTQMVVPKVEATPAEDCGTQVTQAKSIIGTETERTATVVVTKGEDIQTYTVVFVKSDSFIEGFTEEGSGVAGSFYLDGDANHGEQVGNRSCRTSNNANASYWTFTVPSAGILTFYITQDNLNNSKKLSTFQIKKSKDGNTGWVPLMSEDAATYEFPEVGEWKKVEIPVNEEGEVYIQFAVTKTGTTRDFRFDDVVITPYSEISSVSNGVSDNKIIAYAVDGKIYIDKAVVGDKYIVCDLSGKLVCEGTFSGSVVISIEKGIYFVKTSAGVAKVMVR</sequence>
<evidence type="ECO:0000313" key="2">
    <source>
        <dbReference type="Proteomes" id="UP000594042"/>
    </source>
</evidence>
<proteinExistence type="predicted"/>
<dbReference type="KEGG" id="copr:Cop2CBH44_13500"/>